<reference evidence="2 3" key="1">
    <citation type="journal article" date="2016" name="Microb. Cell Fact.">
        <title>Dissection of exopolysaccharide biosynthesis in Kozakia baliensis.</title>
        <authorList>
            <person name="Brandt J.U."/>
            <person name="Jakob F."/>
            <person name="Behr J."/>
            <person name="Geissler A.J."/>
            <person name="Vogel R.F."/>
        </authorList>
    </citation>
    <scope>NUCLEOTIDE SEQUENCE [LARGE SCALE GENOMIC DNA]</scope>
    <source>
        <strain evidence="2 3">DSM 14400</strain>
    </source>
</reference>
<dbReference type="EMBL" id="CP014674">
    <property type="protein sequence ID" value="AOX17671.1"/>
    <property type="molecule type" value="Genomic_DNA"/>
</dbReference>
<accession>A0A1D8UVK4</accession>
<organism evidence="2 3">
    <name type="scientific">Kozakia baliensis</name>
    <dbReference type="NCBI Taxonomy" id="153496"/>
    <lineage>
        <taxon>Bacteria</taxon>
        <taxon>Pseudomonadati</taxon>
        <taxon>Pseudomonadota</taxon>
        <taxon>Alphaproteobacteria</taxon>
        <taxon>Acetobacterales</taxon>
        <taxon>Acetobacteraceae</taxon>
        <taxon>Kozakia</taxon>
    </lineage>
</organism>
<dbReference type="InterPro" id="IPR013320">
    <property type="entry name" value="ConA-like_dom_sf"/>
</dbReference>
<dbReference type="Proteomes" id="UP000179145">
    <property type="component" value="Chromosome"/>
</dbReference>
<protein>
    <recommendedName>
        <fullName evidence="1">Alginate lyase 2 domain-containing protein</fullName>
    </recommendedName>
</protein>
<dbReference type="Pfam" id="PF08787">
    <property type="entry name" value="Alginate_lyase2"/>
    <property type="match status" value="1"/>
</dbReference>
<evidence type="ECO:0000259" key="1">
    <source>
        <dbReference type="Pfam" id="PF08787"/>
    </source>
</evidence>
<dbReference type="InterPro" id="IPR014895">
    <property type="entry name" value="Alginate_lyase_2"/>
</dbReference>
<dbReference type="SUPFAM" id="SSF49899">
    <property type="entry name" value="Concanavalin A-like lectins/glucanases"/>
    <property type="match status" value="1"/>
</dbReference>
<proteinExistence type="predicted"/>
<name>A0A1D8UVK4_9PROT</name>
<dbReference type="OrthoDB" id="7269367at2"/>
<sequence length="245" mass="26117">MRKLFLIPAFALVFGTGASAQTRLAPASINAPSFDTTGFDLQEIQSRSVTVVPGARLQAAYTDASYRPIAVGAALASDAIKPSSYHALQPRTELAENQRWRWQDGVAVLGATLHIDAKPRRGTMVLAEIVSDKNEALLRLTLDGDRVVAALPGRNGEKFSGVVGTVNTDGIVSYNIETRPEGTMRVDVNGTGSFFLIDPSRLALPVSFHTGAQAQGDVGKGPDKVQVSFSRLTARHYGVASNPRA</sequence>
<feature type="domain" description="Alginate lyase 2" evidence="1">
    <location>
        <begin position="86"/>
        <end position="236"/>
    </location>
</feature>
<gene>
    <name evidence="2" type="ORF">A0U89_11530</name>
</gene>
<evidence type="ECO:0000313" key="3">
    <source>
        <dbReference type="Proteomes" id="UP000179145"/>
    </source>
</evidence>
<evidence type="ECO:0000313" key="2">
    <source>
        <dbReference type="EMBL" id="AOX17671.1"/>
    </source>
</evidence>
<dbReference type="AlphaFoldDB" id="A0A1D8UVK4"/>
<dbReference type="STRING" id="153496.A0U89_11530"/>
<dbReference type="Gene3D" id="2.60.120.200">
    <property type="match status" value="1"/>
</dbReference>
<dbReference type="eggNOG" id="COG5297">
    <property type="taxonomic scope" value="Bacteria"/>
</dbReference>
<dbReference type="KEGG" id="kba:A0U89_11530"/>
<keyword evidence="3" id="KW-1185">Reference proteome</keyword>
<dbReference type="RefSeq" id="WP_070403227.1">
    <property type="nucleotide sequence ID" value="NZ_BJVW01000001.1"/>
</dbReference>